<protein>
    <submittedName>
        <fullName evidence="2">Uncharacterized protein</fullName>
    </submittedName>
</protein>
<keyword evidence="3" id="KW-1185">Reference proteome</keyword>
<feature type="compositionally biased region" description="Basic and acidic residues" evidence="1">
    <location>
        <begin position="77"/>
        <end position="87"/>
    </location>
</feature>
<dbReference type="EMBL" id="CAUYUJ010008250">
    <property type="protein sequence ID" value="CAK0823388.1"/>
    <property type="molecule type" value="Genomic_DNA"/>
</dbReference>
<name>A0ABN9RXY4_9DINO</name>
<gene>
    <name evidence="2" type="ORF">PCOR1329_LOCUS24107</name>
</gene>
<evidence type="ECO:0000256" key="1">
    <source>
        <dbReference type="SAM" id="MobiDB-lite"/>
    </source>
</evidence>
<evidence type="ECO:0000313" key="2">
    <source>
        <dbReference type="EMBL" id="CAK0823388.1"/>
    </source>
</evidence>
<sequence>MPHVNFSLPVGLLAPLRAFLEHPGGPGALEALAGSWEACAADEQEGGLWRLEAEDLGLPSRAEARLSLALRRMDELQRDAEGAEEARGASSAGQGAAPREGAA</sequence>
<organism evidence="2 3">
    <name type="scientific">Prorocentrum cordatum</name>
    <dbReference type="NCBI Taxonomy" id="2364126"/>
    <lineage>
        <taxon>Eukaryota</taxon>
        <taxon>Sar</taxon>
        <taxon>Alveolata</taxon>
        <taxon>Dinophyceae</taxon>
        <taxon>Prorocentrales</taxon>
        <taxon>Prorocentraceae</taxon>
        <taxon>Prorocentrum</taxon>
    </lineage>
</organism>
<dbReference type="Proteomes" id="UP001189429">
    <property type="component" value="Unassembled WGS sequence"/>
</dbReference>
<proteinExistence type="predicted"/>
<feature type="compositionally biased region" description="Low complexity" evidence="1">
    <location>
        <begin position="88"/>
        <end position="97"/>
    </location>
</feature>
<comment type="caution">
    <text evidence="2">The sequence shown here is derived from an EMBL/GenBank/DDBJ whole genome shotgun (WGS) entry which is preliminary data.</text>
</comment>
<accession>A0ABN9RXY4</accession>
<feature type="non-terminal residue" evidence="2">
    <location>
        <position position="103"/>
    </location>
</feature>
<reference evidence="2" key="1">
    <citation type="submission" date="2023-10" db="EMBL/GenBank/DDBJ databases">
        <authorList>
            <person name="Chen Y."/>
            <person name="Shah S."/>
            <person name="Dougan E. K."/>
            <person name="Thang M."/>
            <person name="Chan C."/>
        </authorList>
    </citation>
    <scope>NUCLEOTIDE SEQUENCE [LARGE SCALE GENOMIC DNA]</scope>
</reference>
<evidence type="ECO:0000313" key="3">
    <source>
        <dbReference type="Proteomes" id="UP001189429"/>
    </source>
</evidence>
<feature type="region of interest" description="Disordered" evidence="1">
    <location>
        <begin position="77"/>
        <end position="103"/>
    </location>
</feature>